<comment type="function">
    <text evidence="1">Participates in various redox reactions through the reversible oxidation of its active center dithiol to a disulfide and catalyzes dithiol-disulfide exchange reactions.</text>
</comment>
<evidence type="ECO:0000313" key="13">
    <source>
        <dbReference type="Proteomes" id="UP000006139"/>
    </source>
</evidence>
<feature type="site" description="Contributes to redox potential value" evidence="9">
    <location>
        <position position="34"/>
    </location>
</feature>
<dbReference type="OrthoDB" id="9790390at2"/>
<organism evidence="12 13">
    <name type="scientific">Buchnera aphidicola str. Ua</name>
    <name type="common">Uroleucon ambrosiae</name>
    <dbReference type="NCBI Taxonomy" id="1005057"/>
    <lineage>
        <taxon>Bacteria</taxon>
        <taxon>Pseudomonadati</taxon>
        <taxon>Pseudomonadota</taxon>
        <taxon>Gammaproteobacteria</taxon>
        <taxon>Enterobacterales</taxon>
        <taxon>Erwiniaceae</taxon>
        <taxon>Buchnera</taxon>
    </lineage>
</organism>
<proteinExistence type="inferred from homology"/>
<feature type="active site" description="Nucleophile" evidence="9">
    <location>
        <position position="32"/>
    </location>
</feature>
<accession>G2LNN8</accession>
<dbReference type="FunFam" id="3.40.30.10:FF:000001">
    <property type="entry name" value="Thioredoxin"/>
    <property type="match status" value="1"/>
</dbReference>
<dbReference type="PANTHER" id="PTHR45663:SF11">
    <property type="entry name" value="GEO12009P1"/>
    <property type="match status" value="1"/>
</dbReference>
<keyword evidence="3" id="KW-0813">Transport</keyword>
<evidence type="ECO:0000256" key="9">
    <source>
        <dbReference type="PIRSR" id="PIRSR000077-1"/>
    </source>
</evidence>
<evidence type="ECO:0000256" key="3">
    <source>
        <dbReference type="ARBA" id="ARBA00022448"/>
    </source>
</evidence>
<evidence type="ECO:0000256" key="2">
    <source>
        <dbReference type="ARBA" id="ARBA00008987"/>
    </source>
</evidence>
<evidence type="ECO:0000256" key="8">
    <source>
        <dbReference type="PIRNR" id="PIRNR000077"/>
    </source>
</evidence>
<feature type="active site" description="Nucleophile" evidence="9">
    <location>
        <position position="35"/>
    </location>
</feature>
<feature type="site" description="Deprotonates C-terminal active site Cys" evidence="9">
    <location>
        <position position="26"/>
    </location>
</feature>
<sequence>MNKIIELTEQNFKNKVLQSKNFFLVDFWAPWCNPCKILAPILEEIAEEYSNISIGKVNIEEYSNIAPMYSIRSIPTLLLFYNSEVLATKVGAISKIQLKEFLDEHIKKNIKTS</sequence>
<dbReference type="STRING" id="1005057.BUAMB_569"/>
<evidence type="ECO:0000313" key="12">
    <source>
        <dbReference type="EMBL" id="AEO08354.1"/>
    </source>
</evidence>
<dbReference type="PIRSF" id="PIRSF000077">
    <property type="entry name" value="Thioredoxin"/>
    <property type="match status" value="1"/>
</dbReference>
<reference evidence="12 13" key="1">
    <citation type="journal article" date="2011" name="PLoS Genet.">
        <title>Sequence conservation and functional constraint on intergenic spacers in reduced genomes of the obligate symbiont buchnera.</title>
        <authorList>
            <person name="Degnan P.H."/>
            <person name="Ochman H."/>
            <person name="Moran N.A."/>
        </authorList>
    </citation>
    <scope>NUCLEOTIDE SEQUENCE [LARGE SCALE GENOMIC DNA]</scope>
    <source>
        <strain evidence="12 13">Ua</strain>
    </source>
</reference>
<dbReference type="Proteomes" id="UP000006139">
    <property type="component" value="Chromosome"/>
</dbReference>
<evidence type="ECO:0000256" key="7">
    <source>
        <dbReference type="NCBIfam" id="TIGR01068"/>
    </source>
</evidence>
<keyword evidence="6 10" id="KW-0676">Redox-active center</keyword>
<dbReference type="HOGENOM" id="CLU_090389_10_4_6"/>
<dbReference type="EMBL" id="CP002648">
    <property type="protein sequence ID" value="AEO08354.1"/>
    <property type="molecule type" value="Genomic_DNA"/>
</dbReference>
<dbReference type="PANTHER" id="PTHR45663">
    <property type="entry name" value="GEO12009P1"/>
    <property type="match status" value="1"/>
</dbReference>
<dbReference type="RefSeq" id="WP_014500256.1">
    <property type="nucleotide sequence ID" value="NC_017259.1"/>
</dbReference>
<evidence type="ECO:0000256" key="6">
    <source>
        <dbReference type="ARBA" id="ARBA00023284"/>
    </source>
</evidence>
<feature type="site" description="Contributes to redox potential value" evidence="9">
    <location>
        <position position="33"/>
    </location>
</feature>
<dbReference type="KEGG" id="buh:BUAMB_569"/>
<dbReference type="GO" id="GO:0005829">
    <property type="term" value="C:cytosol"/>
    <property type="evidence" value="ECO:0007669"/>
    <property type="project" value="TreeGrafter"/>
</dbReference>
<dbReference type="CDD" id="cd02947">
    <property type="entry name" value="TRX_family"/>
    <property type="match status" value="1"/>
</dbReference>
<dbReference type="PROSITE" id="PS51352">
    <property type="entry name" value="THIOREDOXIN_2"/>
    <property type="match status" value="1"/>
</dbReference>
<dbReference type="AlphaFoldDB" id="G2LNN8"/>
<dbReference type="PRINTS" id="PR00421">
    <property type="entry name" value="THIOREDOXIN"/>
</dbReference>
<evidence type="ECO:0000256" key="10">
    <source>
        <dbReference type="PIRSR" id="PIRSR000077-4"/>
    </source>
</evidence>
<evidence type="ECO:0000259" key="11">
    <source>
        <dbReference type="PROSITE" id="PS51352"/>
    </source>
</evidence>
<dbReference type="InterPro" id="IPR005746">
    <property type="entry name" value="Thioredoxin"/>
</dbReference>
<comment type="similarity">
    <text evidence="2 8">Belongs to the thioredoxin family.</text>
</comment>
<dbReference type="Gene3D" id="3.40.30.10">
    <property type="entry name" value="Glutaredoxin"/>
    <property type="match status" value="1"/>
</dbReference>
<dbReference type="Pfam" id="PF00085">
    <property type="entry name" value="Thioredoxin"/>
    <property type="match status" value="1"/>
</dbReference>
<evidence type="ECO:0000256" key="5">
    <source>
        <dbReference type="ARBA" id="ARBA00023157"/>
    </source>
</evidence>
<evidence type="ECO:0000256" key="4">
    <source>
        <dbReference type="ARBA" id="ARBA00022982"/>
    </source>
</evidence>
<dbReference type="SUPFAM" id="SSF52833">
    <property type="entry name" value="Thioredoxin-like"/>
    <property type="match status" value="1"/>
</dbReference>
<dbReference type="InterPro" id="IPR013766">
    <property type="entry name" value="Thioredoxin_domain"/>
</dbReference>
<dbReference type="InterPro" id="IPR036249">
    <property type="entry name" value="Thioredoxin-like_sf"/>
</dbReference>
<keyword evidence="4" id="KW-0249">Electron transport</keyword>
<dbReference type="GO" id="GO:0015035">
    <property type="term" value="F:protein-disulfide reductase activity"/>
    <property type="evidence" value="ECO:0007669"/>
    <property type="project" value="UniProtKB-UniRule"/>
</dbReference>
<dbReference type="eggNOG" id="COG3118">
    <property type="taxonomic scope" value="Bacteria"/>
</dbReference>
<dbReference type="GO" id="GO:0045454">
    <property type="term" value="P:cell redox homeostasis"/>
    <property type="evidence" value="ECO:0007669"/>
    <property type="project" value="TreeGrafter"/>
</dbReference>
<protein>
    <recommendedName>
        <fullName evidence="7 8">Thioredoxin</fullName>
    </recommendedName>
</protein>
<name>G2LNN8_BUCUM</name>
<keyword evidence="5 10" id="KW-1015">Disulfide bond</keyword>
<dbReference type="PATRIC" id="fig|1005057.4.peg.545"/>
<gene>
    <name evidence="12" type="primary">trxA</name>
    <name evidence="12" type="ORF">BUAMB_569</name>
</gene>
<feature type="domain" description="Thioredoxin" evidence="11">
    <location>
        <begin position="1"/>
        <end position="107"/>
    </location>
</feature>
<evidence type="ECO:0000256" key="1">
    <source>
        <dbReference type="ARBA" id="ARBA00003318"/>
    </source>
</evidence>
<dbReference type="NCBIfam" id="TIGR01068">
    <property type="entry name" value="thioredoxin"/>
    <property type="match status" value="1"/>
</dbReference>
<feature type="disulfide bond" description="Redox-active" evidence="10">
    <location>
        <begin position="32"/>
        <end position="35"/>
    </location>
</feature>